<dbReference type="Gene3D" id="3.90.70.30">
    <property type="entry name" value="Phytochelatin synthase, N-terminal domain"/>
    <property type="match status" value="1"/>
</dbReference>
<dbReference type="AlphaFoldDB" id="A0A812C5D5"/>
<dbReference type="InterPro" id="IPR038156">
    <property type="entry name" value="PCS_N_sf"/>
</dbReference>
<dbReference type="Proteomes" id="UP000597762">
    <property type="component" value="Unassembled WGS sequence"/>
</dbReference>
<dbReference type="Pfam" id="PF05023">
    <property type="entry name" value="Phytochelatin"/>
    <property type="match status" value="1"/>
</dbReference>
<evidence type="ECO:0000256" key="1">
    <source>
        <dbReference type="ARBA" id="ARBA00012468"/>
    </source>
</evidence>
<dbReference type="GO" id="GO:0016756">
    <property type="term" value="F:glutathione gamma-glutamylcysteinyltransferase activity"/>
    <property type="evidence" value="ECO:0007669"/>
    <property type="project" value="UniProtKB-EC"/>
</dbReference>
<feature type="domain" description="Peptidase C83" evidence="6">
    <location>
        <begin position="85"/>
        <end position="306"/>
    </location>
</feature>
<dbReference type="OrthoDB" id="448954at2759"/>
<keyword evidence="8" id="KW-1185">Reference proteome</keyword>
<dbReference type="GO" id="GO:0046872">
    <property type="term" value="F:metal ion binding"/>
    <property type="evidence" value="ECO:0007669"/>
    <property type="project" value="UniProtKB-KW"/>
</dbReference>
<keyword evidence="7" id="KW-0012">Acyltransferase</keyword>
<dbReference type="FunFam" id="3.90.70.30:FF:000001">
    <property type="entry name" value="Glutathione gamma-glutamylcysteinyltransferase 1"/>
    <property type="match status" value="1"/>
</dbReference>
<feature type="compositionally biased region" description="Low complexity" evidence="5">
    <location>
        <begin position="493"/>
        <end position="502"/>
    </location>
</feature>
<feature type="compositionally biased region" description="Low complexity" evidence="5">
    <location>
        <begin position="520"/>
        <end position="563"/>
    </location>
</feature>
<organism evidence="7 8">
    <name type="scientific">Acanthosepion pharaonis</name>
    <name type="common">Pharaoh cuttlefish</name>
    <name type="synonym">Sepia pharaonis</name>
    <dbReference type="NCBI Taxonomy" id="158019"/>
    <lineage>
        <taxon>Eukaryota</taxon>
        <taxon>Metazoa</taxon>
        <taxon>Spiralia</taxon>
        <taxon>Lophotrochozoa</taxon>
        <taxon>Mollusca</taxon>
        <taxon>Cephalopoda</taxon>
        <taxon>Coleoidea</taxon>
        <taxon>Decapodiformes</taxon>
        <taxon>Sepiida</taxon>
        <taxon>Sepiina</taxon>
        <taxon>Sepiidae</taxon>
        <taxon>Acanthosepion</taxon>
    </lineage>
</organism>
<feature type="compositionally biased region" description="Low complexity" evidence="5">
    <location>
        <begin position="588"/>
        <end position="601"/>
    </location>
</feature>
<evidence type="ECO:0000313" key="7">
    <source>
        <dbReference type="EMBL" id="CAE1251003.1"/>
    </source>
</evidence>
<keyword evidence="2" id="KW-0104">Cadmium</keyword>
<dbReference type="EMBL" id="CAHIKZ030001057">
    <property type="protein sequence ID" value="CAE1251003.1"/>
    <property type="molecule type" value="Genomic_DNA"/>
</dbReference>
<dbReference type="InterPro" id="IPR007719">
    <property type="entry name" value="PCS_N"/>
</dbReference>
<evidence type="ECO:0000256" key="2">
    <source>
        <dbReference type="ARBA" id="ARBA00022539"/>
    </source>
</evidence>
<evidence type="ECO:0000256" key="3">
    <source>
        <dbReference type="ARBA" id="ARBA00022679"/>
    </source>
</evidence>
<evidence type="ECO:0000313" key="8">
    <source>
        <dbReference type="Proteomes" id="UP000597762"/>
    </source>
</evidence>
<comment type="caution">
    <text evidence="7">The sequence shown here is derived from an EMBL/GenBank/DDBJ whole genome shotgun (WGS) entry which is preliminary data.</text>
</comment>
<gene>
    <name evidence="7" type="ORF">SPHA_27382</name>
</gene>
<feature type="region of interest" description="Disordered" evidence="5">
    <location>
        <begin position="491"/>
        <end position="634"/>
    </location>
</feature>
<dbReference type="EC" id="2.3.2.15" evidence="1"/>
<reference evidence="7" key="1">
    <citation type="submission" date="2021-01" db="EMBL/GenBank/DDBJ databases">
        <authorList>
            <person name="Li R."/>
            <person name="Bekaert M."/>
        </authorList>
    </citation>
    <scope>NUCLEOTIDE SEQUENCE</scope>
    <source>
        <strain evidence="7">Farmed</strain>
    </source>
</reference>
<dbReference type="GO" id="GO:0046938">
    <property type="term" value="P:phytochelatin biosynthetic process"/>
    <property type="evidence" value="ECO:0007669"/>
    <property type="project" value="InterPro"/>
</dbReference>
<sequence>MTLTTRLISLHGEYAMKLKDIPTISSSLQLNSQRTMKKKLISFSTTKCLIRTLSHFVVVKEFISPHQFNSARCFHWSSMKLTQLKPDVEFYRRTLPSSCISFSSERGKLIFAEALASGHMNCYFKLASHFRTQDEPAFCGLSTLVMVLTALDIDPGVVWKRPWRWYHENMLDCCIPLDVVKKNGITLEQFTCIAECNSLQTNVVRPKLVNMSVDHFREVIKTYTQCSNIFLVATYSRRILNQTGDGHFSPIAGYHPDQDLVLIMDTARFKYPPHWVKLPHLLEAMNAPDRDTGLPRGYIMLSQKANSSPLLLFRVSSTLTLMLHSQLPADILLFLKKWQDLLREKIDTEQTEAAIINTIQKLLSLISDLNPQHKLLEFHVLEQDCPCDLVDEYKEYGCAMQKLLEELEATKLFLLVMEIMKLEKDVQEQTSESFCHTCRKLSNLNNLQGHPTHIVNDVHLVTMLLFSWPFCSTAERRTLDAYPYLPMNKIQEQRQSQQQQIQQHERSQPQEAADPATGTGSFSNSKGHSLSSSRSSNSKGDNSKTGTGTIQQQIQQHEPGQPQAAADPATGTETVSATADPVTATGTVSENSRSSNRNVSNLPKQEIKQQERGHSQQQQIQQQERGESQQQQIQ</sequence>
<dbReference type="SUPFAM" id="SSF54001">
    <property type="entry name" value="Cysteine proteinases"/>
    <property type="match status" value="1"/>
</dbReference>
<feature type="compositionally biased region" description="Basic and acidic residues" evidence="5">
    <location>
        <begin position="605"/>
        <end position="614"/>
    </location>
</feature>
<evidence type="ECO:0000259" key="6">
    <source>
        <dbReference type="PROSITE" id="PS51443"/>
    </source>
</evidence>
<evidence type="ECO:0000256" key="4">
    <source>
        <dbReference type="ARBA" id="ARBA00022723"/>
    </source>
</evidence>
<accession>A0A812C5D5</accession>
<dbReference type="InterPro" id="IPR040409">
    <property type="entry name" value="PCS-like"/>
</dbReference>
<proteinExistence type="predicted"/>
<feature type="compositionally biased region" description="Low complexity" evidence="5">
    <location>
        <begin position="615"/>
        <end position="634"/>
    </location>
</feature>
<dbReference type="GO" id="GO:0010273">
    <property type="term" value="P:detoxification of copper ion"/>
    <property type="evidence" value="ECO:0007669"/>
    <property type="project" value="TreeGrafter"/>
</dbReference>
<evidence type="ECO:0000256" key="5">
    <source>
        <dbReference type="SAM" id="MobiDB-lite"/>
    </source>
</evidence>
<dbReference type="InterPro" id="IPR038765">
    <property type="entry name" value="Papain-like_cys_pep_sf"/>
</dbReference>
<dbReference type="PANTHER" id="PTHR33447">
    <property type="entry name" value="GLUTATHIONE GAMMA-GLUTAMYLCYSTEINYLTRANSFERASE"/>
    <property type="match status" value="1"/>
</dbReference>
<dbReference type="GO" id="GO:0098849">
    <property type="term" value="P:cellular detoxification of cadmium ion"/>
    <property type="evidence" value="ECO:0007669"/>
    <property type="project" value="TreeGrafter"/>
</dbReference>
<keyword evidence="4" id="KW-0479">Metal-binding</keyword>
<keyword evidence="3 7" id="KW-0808">Transferase</keyword>
<name>A0A812C5D5_ACAPH</name>
<protein>
    <recommendedName>
        <fullName evidence="1">glutathione gamma-glutamylcysteinyltransferase</fullName>
        <ecNumber evidence="1">2.3.2.15</ecNumber>
    </recommendedName>
</protein>
<dbReference type="PANTHER" id="PTHR33447:SF2">
    <property type="entry name" value="GLUTATHIONE GAMMA-GLUTAMYLCYSTEINYLTRANSFERASE"/>
    <property type="match status" value="1"/>
</dbReference>
<dbReference type="PROSITE" id="PS51443">
    <property type="entry name" value="PCS"/>
    <property type="match status" value="1"/>
</dbReference>